<reference evidence="1" key="1">
    <citation type="submission" date="2021-06" db="EMBL/GenBank/DDBJ databases">
        <title>Parelaphostrongylus tenuis whole genome reference sequence.</title>
        <authorList>
            <person name="Garwood T.J."/>
            <person name="Larsen P.A."/>
            <person name="Fountain-Jones N.M."/>
            <person name="Garbe J.R."/>
            <person name="Macchietto M.G."/>
            <person name="Kania S.A."/>
            <person name="Gerhold R.W."/>
            <person name="Richards J.E."/>
            <person name="Wolf T.M."/>
        </authorList>
    </citation>
    <scope>NUCLEOTIDE SEQUENCE</scope>
    <source>
        <strain evidence="1">MNPRO001-30</strain>
        <tissue evidence="1">Meninges</tissue>
    </source>
</reference>
<name>A0AAD5MHV3_PARTN</name>
<dbReference type="Proteomes" id="UP001196413">
    <property type="component" value="Unassembled WGS sequence"/>
</dbReference>
<sequence>MLGLPPLSEDPTPHRSIGILCSHNTILFTHWVVPSMIAFLANIAESSAPPLRQAPQIIANDIDVSYQFPLHYRQTTMQLIKLPQSFSWAMPRNDVLLL</sequence>
<organism evidence="1 2">
    <name type="scientific">Parelaphostrongylus tenuis</name>
    <name type="common">Meningeal worm</name>
    <dbReference type="NCBI Taxonomy" id="148309"/>
    <lineage>
        <taxon>Eukaryota</taxon>
        <taxon>Metazoa</taxon>
        <taxon>Ecdysozoa</taxon>
        <taxon>Nematoda</taxon>
        <taxon>Chromadorea</taxon>
        <taxon>Rhabditida</taxon>
        <taxon>Rhabditina</taxon>
        <taxon>Rhabditomorpha</taxon>
        <taxon>Strongyloidea</taxon>
        <taxon>Metastrongylidae</taxon>
        <taxon>Parelaphostrongylus</taxon>
    </lineage>
</organism>
<accession>A0AAD5MHV3</accession>
<evidence type="ECO:0000313" key="1">
    <source>
        <dbReference type="EMBL" id="KAJ1356433.1"/>
    </source>
</evidence>
<comment type="caution">
    <text evidence="1">The sequence shown here is derived from an EMBL/GenBank/DDBJ whole genome shotgun (WGS) entry which is preliminary data.</text>
</comment>
<dbReference type="AlphaFoldDB" id="A0AAD5MHV3"/>
<gene>
    <name evidence="1" type="ORF">KIN20_014152</name>
</gene>
<keyword evidence="2" id="KW-1185">Reference proteome</keyword>
<evidence type="ECO:0000313" key="2">
    <source>
        <dbReference type="Proteomes" id="UP001196413"/>
    </source>
</evidence>
<protein>
    <submittedName>
        <fullName evidence="1">Uncharacterized protein</fullName>
    </submittedName>
</protein>
<dbReference type="EMBL" id="JAHQIW010002804">
    <property type="protein sequence ID" value="KAJ1356433.1"/>
    <property type="molecule type" value="Genomic_DNA"/>
</dbReference>
<proteinExistence type="predicted"/>